<keyword evidence="2 4" id="KW-0012">Acyltransferase</keyword>
<dbReference type="PANTHER" id="PTHR34069:SF2">
    <property type="entry name" value="BETA-KETOACYL-[ACYL-CARRIER-PROTEIN] SYNTHASE III"/>
    <property type="match status" value="1"/>
</dbReference>
<keyword evidence="5" id="KW-1185">Reference proteome</keyword>
<dbReference type="EC" id="2.3.1.180" evidence="4"/>
<accession>A0A840NDD2</accession>
<evidence type="ECO:0000259" key="3">
    <source>
        <dbReference type="Pfam" id="PF08541"/>
    </source>
</evidence>
<evidence type="ECO:0000256" key="1">
    <source>
        <dbReference type="ARBA" id="ARBA00022679"/>
    </source>
</evidence>
<dbReference type="GO" id="GO:0033818">
    <property type="term" value="F:beta-ketoacyl-acyl-carrier-protein synthase III activity"/>
    <property type="evidence" value="ECO:0007669"/>
    <property type="project" value="UniProtKB-EC"/>
</dbReference>
<dbReference type="EMBL" id="JACHIV010000001">
    <property type="protein sequence ID" value="MBB5067232.1"/>
    <property type="molecule type" value="Genomic_DNA"/>
</dbReference>
<dbReference type="InterPro" id="IPR016039">
    <property type="entry name" value="Thiolase-like"/>
</dbReference>
<dbReference type="Pfam" id="PF08541">
    <property type="entry name" value="ACP_syn_III_C"/>
    <property type="match status" value="1"/>
</dbReference>
<dbReference type="SUPFAM" id="SSF53901">
    <property type="entry name" value="Thiolase-like"/>
    <property type="match status" value="1"/>
</dbReference>
<dbReference type="GO" id="GO:0044550">
    <property type="term" value="P:secondary metabolite biosynthetic process"/>
    <property type="evidence" value="ECO:0007669"/>
    <property type="project" value="TreeGrafter"/>
</dbReference>
<dbReference type="AlphaFoldDB" id="A0A840NDD2"/>
<dbReference type="RefSeq" id="WP_184476625.1">
    <property type="nucleotide sequence ID" value="NZ_JACHIV010000001.1"/>
</dbReference>
<dbReference type="InterPro" id="IPR013747">
    <property type="entry name" value="ACP_syn_III_C"/>
</dbReference>
<sequence length="309" mass="33596">MTSLVEVARHLPSTEPVAALQEPLGLNDLQLRRFTRLYGLDQICKAPEESETELLLAAARGLDSLRGNEHRVRYVVRGKGLRTTAPYPHSPLQRVRDELGLGHARGFGVADHGCATGLLAIDVCDTLLSADGDPEAMALILTGEKTFTPFTQWVTDVSIMGEGTAAVLVRAGGERDRMLGYASRIYGRADGVIDMNAEVAADARKIYQDVLAEVVLAAVTEAGLELDDIDLLLPHNVNRVSWTVAADNLGIPKRKLFMDNLPRTGHCFCADPFINYRSVVDGGVLRPGDRYLMTSVGLGQTFAAMVFQH</sequence>
<proteinExistence type="predicted"/>
<gene>
    <name evidence="4" type="ORF">BJ969_000320</name>
</gene>
<dbReference type="PANTHER" id="PTHR34069">
    <property type="entry name" value="3-OXOACYL-[ACYL-CARRIER-PROTEIN] SYNTHASE 3"/>
    <property type="match status" value="1"/>
</dbReference>
<dbReference type="Gene3D" id="3.40.47.10">
    <property type="match status" value="2"/>
</dbReference>
<feature type="domain" description="Beta-ketoacyl-[acyl-carrier-protein] synthase III C-terminal" evidence="3">
    <location>
        <begin position="221"/>
        <end position="308"/>
    </location>
</feature>
<evidence type="ECO:0000256" key="2">
    <source>
        <dbReference type="ARBA" id="ARBA00023315"/>
    </source>
</evidence>
<organism evidence="4 5">
    <name type="scientific">Saccharopolyspora gloriosae</name>
    <dbReference type="NCBI Taxonomy" id="455344"/>
    <lineage>
        <taxon>Bacteria</taxon>
        <taxon>Bacillati</taxon>
        <taxon>Actinomycetota</taxon>
        <taxon>Actinomycetes</taxon>
        <taxon>Pseudonocardiales</taxon>
        <taxon>Pseudonocardiaceae</taxon>
        <taxon>Saccharopolyspora</taxon>
    </lineage>
</organism>
<dbReference type="Proteomes" id="UP000580474">
    <property type="component" value="Unassembled WGS sequence"/>
</dbReference>
<reference evidence="4 5" key="1">
    <citation type="submission" date="2020-08" db="EMBL/GenBank/DDBJ databases">
        <title>Sequencing the genomes of 1000 actinobacteria strains.</title>
        <authorList>
            <person name="Klenk H.-P."/>
        </authorList>
    </citation>
    <scope>NUCLEOTIDE SEQUENCE [LARGE SCALE GENOMIC DNA]</scope>
    <source>
        <strain evidence="4 5">DSM 45582</strain>
    </source>
</reference>
<name>A0A840NDD2_9PSEU</name>
<keyword evidence="1 4" id="KW-0808">Transferase</keyword>
<evidence type="ECO:0000313" key="4">
    <source>
        <dbReference type="EMBL" id="MBB5067232.1"/>
    </source>
</evidence>
<protein>
    <submittedName>
        <fullName evidence="4">3-oxoacyl-[acyl-carrier-protein] synthase-3</fullName>
        <ecNumber evidence="4">2.3.1.180</ecNumber>
    </submittedName>
</protein>
<comment type="caution">
    <text evidence="4">The sequence shown here is derived from an EMBL/GenBank/DDBJ whole genome shotgun (WGS) entry which is preliminary data.</text>
</comment>
<evidence type="ECO:0000313" key="5">
    <source>
        <dbReference type="Proteomes" id="UP000580474"/>
    </source>
</evidence>